<name>A0ABQ5V9Z0_9PROT</name>
<dbReference type="InterPro" id="IPR001375">
    <property type="entry name" value="Peptidase_S9_cat"/>
</dbReference>
<sequence length="624" mass="68540">MVRVSPTGKYVSWLAPVDTIMNIHIAPVDDLLSSRVITTSTVRDITSYFWAPNERDIYFFSDENGNEAFSPYAASVDSGETRSLYDVASNARAIPQGVTSRRPDELLIGVNDRDPQYFDLVRINTVTGETVEIIENPGYQSWIMDEDLVPRAGQRAADEGGTEIVTMNGDIITTAPAEDSLSTYGIGFSNDGQTFFMLDSRNRETTAVTAIDLDTKVLTVIAENPRVDIIDVERAPDTGEVLIVKTDYLKPEWRSTGDDLVDELAWLSERLGSTAELMNWTEDRQQAVVYSDRSDQPGTYFLFDRDALTLTELFKTRPALADYDLAIMHPRVIESRDGLELVSYLTLPVGSDSNRDGVPDETVPLVLLVHGGPWERDSYGYNSTVQHLANRGYGVLTVNFRGSTGLGKSFRRAAVGEFGGKMHDDLLDAVDWAISEGVTDPDTVAIMGASYGGYAALVGASMTPDRFACAVDLVGPTNLIDLVESFPSYWGAYLEDTWYAYIGDPRVEADRAHMLSRSPITHAASVNIPIIVFQGATDPRVLKNQSDNFVATLKRIGTPVTYIVYPDEGHGFGRPANFESFYALTEQFLSVCLGGRAEPLGDILERSSAQIEEGANLISGVISE</sequence>
<keyword evidence="4" id="KW-1185">Reference proteome</keyword>
<dbReference type="InterPro" id="IPR029058">
    <property type="entry name" value="AB_hydrolase_fold"/>
</dbReference>
<dbReference type="PANTHER" id="PTHR42776">
    <property type="entry name" value="SERINE PEPTIDASE S9 FAMILY MEMBER"/>
    <property type="match status" value="1"/>
</dbReference>
<evidence type="ECO:0000256" key="1">
    <source>
        <dbReference type="ARBA" id="ARBA00022801"/>
    </source>
</evidence>
<dbReference type="Pfam" id="PF00326">
    <property type="entry name" value="Peptidase_S9"/>
    <property type="match status" value="1"/>
</dbReference>
<comment type="caution">
    <text evidence="3">The sequence shown here is derived from an EMBL/GenBank/DDBJ whole genome shotgun (WGS) entry which is preliminary data.</text>
</comment>
<dbReference type="SUPFAM" id="SSF53474">
    <property type="entry name" value="alpha/beta-Hydrolases"/>
    <property type="match status" value="1"/>
</dbReference>
<proteinExistence type="predicted"/>
<dbReference type="EMBL" id="BSNK01000002">
    <property type="protein sequence ID" value="GLQ24270.1"/>
    <property type="molecule type" value="Genomic_DNA"/>
</dbReference>
<evidence type="ECO:0000313" key="4">
    <source>
        <dbReference type="Proteomes" id="UP001161391"/>
    </source>
</evidence>
<organism evidence="3 4">
    <name type="scientific">Algimonas ampicilliniresistens</name>
    <dbReference type="NCBI Taxonomy" id="1298735"/>
    <lineage>
        <taxon>Bacteria</taxon>
        <taxon>Pseudomonadati</taxon>
        <taxon>Pseudomonadota</taxon>
        <taxon>Alphaproteobacteria</taxon>
        <taxon>Maricaulales</taxon>
        <taxon>Robiginitomaculaceae</taxon>
        <taxon>Algimonas</taxon>
    </lineage>
</organism>
<keyword evidence="1" id="KW-0378">Hydrolase</keyword>
<reference evidence="3" key="2">
    <citation type="submission" date="2023-01" db="EMBL/GenBank/DDBJ databases">
        <title>Draft genome sequence of Algimonas ampicilliniresistens strain NBRC 108219.</title>
        <authorList>
            <person name="Sun Q."/>
            <person name="Mori K."/>
        </authorList>
    </citation>
    <scope>NUCLEOTIDE SEQUENCE</scope>
    <source>
        <strain evidence="3">NBRC 108219</strain>
    </source>
</reference>
<dbReference type="SUPFAM" id="SSF69304">
    <property type="entry name" value="Tricorn protease N-terminal domain"/>
    <property type="match status" value="1"/>
</dbReference>
<dbReference type="PANTHER" id="PTHR42776:SF27">
    <property type="entry name" value="DIPEPTIDYL PEPTIDASE FAMILY MEMBER 6"/>
    <property type="match status" value="1"/>
</dbReference>
<feature type="domain" description="Peptidase S9 prolyl oligopeptidase catalytic" evidence="2">
    <location>
        <begin position="381"/>
        <end position="595"/>
    </location>
</feature>
<dbReference type="InterPro" id="IPR011042">
    <property type="entry name" value="6-blade_b-propeller_TolB-like"/>
</dbReference>
<dbReference type="Gene3D" id="2.120.10.30">
    <property type="entry name" value="TolB, C-terminal domain"/>
    <property type="match status" value="1"/>
</dbReference>
<dbReference type="Gene3D" id="3.40.50.1820">
    <property type="entry name" value="alpha/beta hydrolase"/>
    <property type="match status" value="1"/>
</dbReference>
<protein>
    <submittedName>
        <fullName evidence="3">Peptidase S9</fullName>
    </submittedName>
</protein>
<dbReference type="Proteomes" id="UP001161391">
    <property type="component" value="Unassembled WGS sequence"/>
</dbReference>
<evidence type="ECO:0000259" key="2">
    <source>
        <dbReference type="Pfam" id="PF00326"/>
    </source>
</evidence>
<reference evidence="3" key="1">
    <citation type="journal article" date="2014" name="Int. J. Syst. Evol. Microbiol.">
        <title>Complete genome of a new Firmicutes species belonging to the dominant human colonic microbiota ('Ruminococcus bicirculans') reveals two chromosomes and a selective capacity to utilize plant glucans.</title>
        <authorList>
            <consortium name="NISC Comparative Sequencing Program"/>
            <person name="Wegmann U."/>
            <person name="Louis P."/>
            <person name="Goesmann A."/>
            <person name="Henrissat B."/>
            <person name="Duncan S.H."/>
            <person name="Flint H.J."/>
        </authorList>
    </citation>
    <scope>NUCLEOTIDE SEQUENCE</scope>
    <source>
        <strain evidence="3">NBRC 108219</strain>
    </source>
</reference>
<accession>A0ABQ5V9Z0</accession>
<evidence type="ECO:0000313" key="3">
    <source>
        <dbReference type="EMBL" id="GLQ24270.1"/>
    </source>
</evidence>
<gene>
    <name evidence="3" type="ORF">GCM10007853_21440</name>
</gene>